<evidence type="ECO:0000313" key="1">
    <source>
        <dbReference type="EMBL" id="KAJ9103185.1"/>
    </source>
</evidence>
<dbReference type="Proteomes" id="UP001227268">
    <property type="component" value="Unassembled WGS sequence"/>
</dbReference>
<reference evidence="1" key="1">
    <citation type="submission" date="2023-04" db="EMBL/GenBank/DDBJ databases">
        <title>Draft Genome sequencing of Naganishia species isolated from polar environments using Oxford Nanopore Technology.</title>
        <authorList>
            <person name="Leo P."/>
            <person name="Venkateswaran K."/>
        </authorList>
    </citation>
    <scope>NUCLEOTIDE SEQUENCE</scope>
    <source>
        <strain evidence="1">MNA-CCFEE 5423</strain>
    </source>
</reference>
<organism evidence="1 2">
    <name type="scientific">Naganishia friedmannii</name>
    <dbReference type="NCBI Taxonomy" id="89922"/>
    <lineage>
        <taxon>Eukaryota</taxon>
        <taxon>Fungi</taxon>
        <taxon>Dikarya</taxon>
        <taxon>Basidiomycota</taxon>
        <taxon>Agaricomycotina</taxon>
        <taxon>Tremellomycetes</taxon>
        <taxon>Filobasidiales</taxon>
        <taxon>Filobasidiaceae</taxon>
        <taxon>Naganishia</taxon>
    </lineage>
</organism>
<comment type="caution">
    <text evidence="1">The sequence shown here is derived from an EMBL/GenBank/DDBJ whole genome shotgun (WGS) entry which is preliminary data.</text>
</comment>
<gene>
    <name evidence="1" type="ORF">QFC21_002608</name>
</gene>
<evidence type="ECO:0000313" key="2">
    <source>
        <dbReference type="Proteomes" id="UP001227268"/>
    </source>
</evidence>
<proteinExistence type="predicted"/>
<accession>A0ACC2VWF2</accession>
<keyword evidence="2" id="KW-1185">Reference proteome</keyword>
<dbReference type="EMBL" id="JASBWT010000007">
    <property type="protein sequence ID" value="KAJ9103185.1"/>
    <property type="molecule type" value="Genomic_DNA"/>
</dbReference>
<name>A0ACC2VWF2_9TREE</name>
<sequence length="205" mass="23085">MKNESQQSEFLPKEEPKSDLRERLDDILETPDEKKGLRIFLRKAWWEGGIVDEEEWAAVSQLQTKYEILQKRLETAAMAWALKEARKAGGTVREEEYEDDSLREEELGHATQSFLDTLLLERVTLPKDVLEILSTLMDQKDDVSETARGMSDMGSAPLGITGSSLPVDTPTEWWGSSIIDSIRNGSRNFSKQAGVTGHADKDKAD</sequence>
<protein>
    <submittedName>
        <fullName evidence="1">Uncharacterized protein</fullName>
    </submittedName>
</protein>